<proteinExistence type="predicted"/>
<dbReference type="Ensembl" id="ENSPNAT00000065733.1">
    <property type="protein sequence ID" value="ENSPNAP00000070502.1"/>
    <property type="gene ID" value="ENSPNAG00000032882.1"/>
</dbReference>
<reference evidence="2" key="2">
    <citation type="submission" date="2025-08" db="UniProtKB">
        <authorList>
            <consortium name="Ensembl"/>
        </authorList>
    </citation>
    <scope>IDENTIFICATION</scope>
</reference>
<reference evidence="2" key="3">
    <citation type="submission" date="2025-09" db="UniProtKB">
        <authorList>
            <consortium name="Ensembl"/>
        </authorList>
    </citation>
    <scope>IDENTIFICATION</scope>
</reference>
<accession>A0AAR2L781</accession>
<evidence type="ECO:0000313" key="2">
    <source>
        <dbReference type="Ensembl" id="ENSPNAP00000070502.1"/>
    </source>
</evidence>
<dbReference type="Proteomes" id="UP001501920">
    <property type="component" value="Chromosome 3"/>
</dbReference>
<dbReference type="AlphaFoldDB" id="A0AAR2L781"/>
<protein>
    <recommendedName>
        <fullName evidence="1">DUF4939 domain-containing protein</fullName>
    </recommendedName>
</protein>
<dbReference type="Pfam" id="PF16297">
    <property type="entry name" value="DUF4939"/>
    <property type="match status" value="1"/>
</dbReference>
<sequence length="92" mass="10411">MWAFLVTHTLSLCLQVRRRLEMFTTLGRRVAANSTFPVSRPDKFSGDPDKCHGFLLQCSVYFENSPVNSDSAKLSFIVSRLADRALEWATAK</sequence>
<evidence type="ECO:0000259" key="1">
    <source>
        <dbReference type="Pfam" id="PF16297"/>
    </source>
</evidence>
<reference evidence="2 3" key="1">
    <citation type="submission" date="2020-10" db="EMBL/GenBank/DDBJ databases">
        <title>Pygocentrus nattereri (red-bellied piranha) genome, fPygNat1, primary haplotype.</title>
        <authorList>
            <person name="Myers G."/>
            <person name="Meyer A."/>
            <person name="Karagic N."/>
            <person name="Pippel M."/>
            <person name="Winkler S."/>
            <person name="Tracey A."/>
            <person name="Wood J."/>
            <person name="Formenti G."/>
            <person name="Howe K."/>
            <person name="Fedrigo O."/>
            <person name="Jarvis E.D."/>
        </authorList>
    </citation>
    <scope>NUCLEOTIDE SEQUENCE [LARGE SCALE GENOMIC DNA]</scope>
</reference>
<evidence type="ECO:0000313" key="3">
    <source>
        <dbReference type="Proteomes" id="UP001501920"/>
    </source>
</evidence>
<name>A0AAR2L781_PYGNA</name>
<organism evidence="2 3">
    <name type="scientific">Pygocentrus nattereri</name>
    <name type="common">Red-bellied piranha</name>
    <dbReference type="NCBI Taxonomy" id="42514"/>
    <lineage>
        <taxon>Eukaryota</taxon>
        <taxon>Metazoa</taxon>
        <taxon>Chordata</taxon>
        <taxon>Craniata</taxon>
        <taxon>Vertebrata</taxon>
        <taxon>Euteleostomi</taxon>
        <taxon>Actinopterygii</taxon>
        <taxon>Neopterygii</taxon>
        <taxon>Teleostei</taxon>
        <taxon>Ostariophysi</taxon>
        <taxon>Characiformes</taxon>
        <taxon>Characoidei</taxon>
        <taxon>Pygocentrus</taxon>
    </lineage>
</organism>
<feature type="domain" description="DUF4939" evidence="1">
    <location>
        <begin position="28"/>
        <end position="89"/>
    </location>
</feature>
<dbReference type="GeneTree" id="ENSGT01050000245198"/>
<keyword evidence="3" id="KW-1185">Reference proteome</keyword>
<dbReference type="InterPro" id="IPR032549">
    <property type="entry name" value="DUF4939"/>
</dbReference>